<evidence type="ECO:0000313" key="2">
    <source>
        <dbReference type="EMBL" id="TQD40635.1"/>
    </source>
</evidence>
<keyword evidence="3" id="KW-1185">Reference proteome</keyword>
<evidence type="ECO:0000256" key="1">
    <source>
        <dbReference type="SAM" id="SignalP"/>
    </source>
</evidence>
<dbReference type="InterPro" id="IPR020018">
    <property type="entry name" value="Motility-assoc_lipoprot_GldH"/>
</dbReference>
<keyword evidence="1" id="KW-0732">Signal</keyword>
<feature type="chain" id="PRO_5021483174" evidence="1">
    <location>
        <begin position="19"/>
        <end position="166"/>
    </location>
</feature>
<sequence length="166" mass="19326">MLNIRLLLLFFCVGFIFACDSDRVFDEYKTIPDASWHKDSIVSFKVRTKDTLQPYNLFINLRNNSEYQYNNIFLITSMNFPNGKVIKDTLEYEMAYPDGSFMGEGFTDIKESKLWYKKGVIFAEKGEYTFKIKQAMRKNGKVDGIEELTGITDVGFRIENTKQVSK</sequence>
<organism evidence="2 3">
    <name type="scientific">Haloflavibacter putidus</name>
    <dbReference type="NCBI Taxonomy" id="2576776"/>
    <lineage>
        <taxon>Bacteria</taxon>
        <taxon>Pseudomonadati</taxon>
        <taxon>Bacteroidota</taxon>
        <taxon>Flavobacteriia</taxon>
        <taxon>Flavobacteriales</taxon>
        <taxon>Flavobacteriaceae</taxon>
        <taxon>Haloflavibacter</taxon>
    </lineage>
</organism>
<dbReference type="Proteomes" id="UP000317169">
    <property type="component" value="Unassembled WGS sequence"/>
</dbReference>
<protein>
    <submittedName>
        <fullName evidence="2">Gliding motility lipoprotein GldH</fullName>
    </submittedName>
</protein>
<feature type="signal peptide" evidence="1">
    <location>
        <begin position="1"/>
        <end position="18"/>
    </location>
</feature>
<dbReference type="PROSITE" id="PS51257">
    <property type="entry name" value="PROKAR_LIPOPROTEIN"/>
    <property type="match status" value="1"/>
</dbReference>
<gene>
    <name evidence="2" type="primary">gldH</name>
    <name evidence="2" type="ORF">FKR84_01255</name>
</gene>
<dbReference type="AlphaFoldDB" id="A0A508A115"/>
<dbReference type="OrthoDB" id="982482at2"/>
<dbReference type="NCBIfam" id="TIGR03511">
    <property type="entry name" value="GldH_lipo"/>
    <property type="match status" value="1"/>
</dbReference>
<dbReference type="RefSeq" id="WP_141420366.1">
    <property type="nucleotide sequence ID" value="NZ_VIAR01000001.1"/>
</dbReference>
<evidence type="ECO:0000313" key="3">
    <source>
        <dbReference type="Proteomes" id="UP000317169"/>
    </source>
</evidence>
<comment type="caution">
    <text evidence="2">The sequence shown here is derived from an EMBL/GenBank/DDBJ whole genome shotgun (WGS) entry which is preliminary data.</text>
</comment>
<name>A0A508A115_9FLAO</name>
<reference evidence="2 3" key="1">
    <citation type="submission" date="2019-06" db="EMBL/GenBank/DDBJ databases">
        <title>Flavibacter putida gen. nov., sp. nov., a novel marine bacterium of the family Flavobacteriaceae isolated from coastal seawater.</title>
        <authorList>
            <person name="Feng X."/>
        </authorList>
    </citation>
    <scope>NUCLEOTIDE SEQUENCE [LARGE SCALE GENOMIC DNA]</scope>
    <source>
        <strain evidence="2 3">PLHSN227</strain>
    </source>
</reference>
<dbReference type="EMBL" id="VIAR01000001">
    <property type="protein sequence ID" value="TQD40635.1"/>
    <property type="molecule type" value="Genomic_DNA"/>
</dbReference>
<accession>A0A508A115</accession>
<proteinExistence type="predicted"/>
<dbReference type="Pfam" id="PF14109">
    <property type="entry name" value="GldH_lipo"/>
    <property type="match status" value="1"/>
</dbReference>
<keyword evidence="2" id="KW-0449">Lipoprotein</keyword>